<evidence type="ECO:0000256" key="1">
    <source>
        <dbReference type="SAM" id="MobiDB-lite"/>
    </source>
</evidence>
<dbReference type="EMBL" id="ML120377">
    <property type="protein sequence ID" value="RPB00755.1"/>
    <property type="molecule type" value="Genomic_DNA"/>
</dbReference>
<reference evidence="2 3" key="1">
    <citation type="journal article" date="2018" name="Nat. Ecol. Evol.">
        <title>Pezizomycetes genomes reveal the molecular basis of ectomycorrhizal truffle lifestyle.</title>
        <authorList>
            <person name="Murat C."/>
            <person name="Payen T."/>
            <person name="Noel B."/>
            <person name="Kuo A."/>
            <person name="Morin E."/>
            <person name="Chen J."/>
            <person name="Kohler A."/>
            <person name="Krizsan K."/>
            <person name="Balestrini R."/>
            <person name="Da Silva C."/>
            <person name="Montanini B."/>
            <person name="Hainaut M."/>
            <person name="Levati E."/>
            <person name="Barry K.W."/>
            <person name="Belfiori B."/>
            <person name="Cichocki N."/>
            <person name="Clum A."/>
            <person name="Dockter R.B."/>
            <person name="Fauchery L."/>
            <person name="Guy J."/>
            <person name="Iotti M."/>
            <person name="Le Tacon F."/>
            <person name="Lindquist E.A."/>
            <person name="Lipzen A."/>
            <person name="Malagnac F."/>
            <person name="Mello A."/>
            <person name="Molinier V."/>
            <person name="Miyauchi S."/>
            <person name="Poulain J."/>
            <person name="Riccioni C."/>
            <person name="Rubini A."/>
            <person name="Sitrit Y."/>
            <person name="Splivallo R."/>
            <person name="Traeger S."/>
            <person name="Wang M."/>
            <person name="Zifcakova L."/>
            <person name="Wipf D."/>
            <person name="Zambonelli A."/>
            <person name="Paolocci F."/>
            <person name="Nowrousian M."/>
            <person name="Ottonello S."/>
            <person name="Baldrian P."/>
            <person name="Spatafora J.W."/>
            <person name="Henrissat B."/>
            <person name="Nagy L.G."/>
            <person name="Aury J.M."/>
            <person name="Wincker P."/>
            <person name="Grigoriev I.V."/>
            <person name="Bonfante P."/>
            <person name="Martin F.M."/>
        </authorList>
    </citation>
    <scope>NUCLEOTIDE SEQUENCE [LARGE SCALE GENOMIC DNA]</scope>
    <source>
        <strain evidence="2 3">120613-1</strain>
    </source>
</reference>
<protein>
    <submittedName>
        <fullName evidence="2">Uncharacterized protein</fullName>
    </submittedName>
</protein>
<sequence>MCRHITLHFNCNHYNLILTPSSKSCYIHDQLLLIETNFLTTSHEVTFSLVLINSWCRPCTRDRPPAGESVDGVANWEQTILRTIPEEVGEMEKAEGTMDITFTAVLEGRTEVGFGGVRLSGNTNLSFNSARKWDGQWWEKHDDMDIEETWSQSPPVAEEEVEEMEEIDWWPDVEVGDPGNDSSGVDEEGRLVSRNF</sequence>
<proteinExistence type="predicted"/>
<feature type="region of interest" description="Disordered" evidence="1">
    <location>
        <begin position="171"/>
        <end position="196"/>
    </location>
</feature>
<organism evidence="2 3">
    <name type="scientific">Choiromyces venosus 120613-1</name>
    <dbReference type="NCBI Taxonomy" id="1336337"/>
    <lineage>
        <taxon>Eukaryota</taxon>
        <taxon>Fungi</taxon>
        <taxon>Dikarya</taxon>
        <taxon>Ascomycota</taxon>
        <taxon>Pezizomycotina</taxon>
        <taxon>Pezizomycetes</taxon>
        <taxon>Pezizales</taxon>
        <taxon>Tuberaceae</taxon>
        <taxon>Choiromyces</taxon>
    </lineage>
</organism>
<evidence type="ECO:0000313" key="3">
    <source>
        <dbReference type="Proteomes" id="UP000276215"/>
    </source>
</evidence>
<feature type="compositionally biased region" description="Basic and acidic residues" evidence="1">
    <location>
        <begin position="187"/>
        <end position="196"/>
    </location>
</feature>
<name>A0A3N4K4B8_9PEZI</name>
<accession>A0A3N4K4B8</accession>
<gene>
    <name evidence="2" type="ORF">L873DRAFT_1788703</name>
</gene>
<dbReference type="Proteomes" id="UP000276215">
    <property type="component" value="Unassembled WGS sequence"/>
</dbReference>
<evidence type="ECO:0000313" key="2">
    <source>
        <dbReference type="EMBL" id="RPB00755.1"/>
    </source>
</evidence>
<keyword evidence="3" id="KW-1185">Reference proteome</keyword>
<dbReference type="AlphaFoldDB" id="A0A3N4K4B8"/>